<evidence type="ECO:0000313" key="2">
    <source>
        <dbReference type="EMBL" id="KIC58425.1"/>
    </source>
</evidence>
<dbReference type="EMBL" id="JWSY01000011">
    <property type="protein sequence ID" value="KIC58425.1"/>
    <property type="molecule type" value="Genomic_DNA"/>
</dbReference>
<gene>
    <name evidence="2" type="ORF">RM53_08445</name>
</gene>
<comment type="caution">
    <text evidence="2">The sequence shown here is derived from an EMBL/GenBank/DDBJ whole genome shotgun (WGS) entry which is preliminary data.</text>
</comment>
<dbReference type="AlphaFoldDB" id="A0A0B4D2C7"/>
<feature type="region of interest" description="Disordered" evidence="1">
    <location>
        <begin position="1"/>
        <end position="20"/>
    </location>
</feature>
<protein>
    <submittedName>
        <fullName evidence="2">Uncharacterized protein</fullName>
    </submittedName>
</protein>
<evidence type="ECO:0000256" key="1">
    <source>
        <dbReference type="SAM" id="MobiDB-lite"/>
    </source>
</evidence>
<dbReference type="Proteomes" id="UP000031166">
    <property type="component" value="Unassembled WGS sequence"/>
</dbReference>
<sequence length="84" mass="7939">MEALTDAARAPSKTTTEPEVDLACSGVEKTGCGGGVKVDSLGGSSAMGRWEAKEGDMIGCGSTASMKAGGAGGGGGTVVLSGGT</sequence>
<name>A0A0B4D2C7_9CAUL</name>
<proteinExistence type="predicted"/>
<accession>A0A0B4D2C7</accession>
<evidence type="ECO:0000313" key="3">
    <source>
        <dbReference type="Proteomes" id="UP000031166"/>
    </source>
</evidence>
<reference evidence="2 3" key="1">
    <citation type="submission" date="2014-12" db="EMBL/GenBank/DDBJ databases">
        <title>Genome sequencing of Brevundimonas nasdae TPW30.</title>
        <authorList>
            <person name="Tan P.W."/>
            <person name="Chan K.-G."/>
        </authorList>
    </citation>
    <scope>NUCLEOTIDE SEQUENCE [LARGE SCALE GENOMIC DNA]</scope>
    <source>
        <strain evidence="2 3">TPW30</strain>
    </source>
</reference>
<organism evidence="2 3">
    <name type="scientific">Brevundimonas nasdae</name>
    <dbReference type="NCBI Taxonomy" id="172043"/>
    <lineage>
        <taxon>Bacteria</taxon>
        <taxon>Pseudomonadati</taxon>
        <taxon>Pseudomonadota</taxon>
        <taxon>Alphaproteobacteria</taxon>
        <taxon>Caulobacterales</taxon>
        <taxon>Caulobacteraceae</taxon>
        <taxon>Brevundimonas</taxon>
    </lineage>
</organism>